<dbReference type="Gene3D" id="1.10.260.40">
    <property type="entry name" value="lambda repressor-like DNA-binding domains"/>
    <property type="match status" value="1"/>
</dbReference>
<comment type="caution">
    <text evidence="4">The sequence shown here is derived from an EMBL/GenBank/DDBJ whole genome shotgun (WGS) entry which is preliminary data.</text>
</comment>
<dbReference type="Gene3D" id="2.60.120.10">
    <property type="entry name" value="Jelly Rolls"/>
    <property type="match status" value="1"/>
</dbReference>
<dbReference type="InterPro" id="IPR001387">
    <property type="entry name" value="Cro/C1-type_HTH"/>
</dbReference>
<dbReference type="Proteomes" id="UP000653674">
    <property type="component" value="Unassembled WGS sequence"/>
</dbReference>
<dbReference type="InterPro" id="IPR011051">
    <property type="entry name" value="RmlC_Cupin_sf"/>
</dbReference>
<evidence type="ECO:0000256" key="1">
    <source>
        <dbReference type="ARBA" id="ARBA00023125"/>
    </source>
</evidence>
<dbReference type="PANTHER" id="PTHR46797:SF1">
    <property type="entry name" value="METHYLPHOSPHONATE SYNTHASE"/>
    <property type="match status" value="1"/>
</dbReference>
<protein>
    <submittedName>
        <fullName evidence="4">Cupin</fullName>
    </submittedName>
</protein>
<dbReference type="SUPFAM" id="SSF47413">
    <property type="entry name" value="lambda repressor-like DNA-binding domains"/>
    <property type="match status" value="1"/>
</dbReference>
<dbReference type="Pfam" id="PF07883">
    <property type="entry name" value="Cupin_2"/>
    <property type="match status" value="1"/>
</dbReference>
<dbReference type="SUPFAM" id="SSF51182">
    <property type="entry name" value="RmlC-like cupins"/>
    <property type="match status" value="1"/>
</dbReference>
<dbReference type="SMART" id="SM00530">
    <property type="entry name" value="HTH_XRE"/>
    <property type="match status" value="1"/>
</dbReference>
<dbReference type="InterPro" id="IPR010982">
    <property type="entry name" value="Lambda_DNA-bd_dom_sf"/>
</dbReference>
<dbReference type="CDD" id="cd00093">
    <property type="entry name" value="HTH_XRE"/>
    <property type="match status" value="1"/>
</dbReference>
<dbReference type="Pfam" id="PF01381">
    <property type="entry name" value="HTH_3"/>
    <property type="match status" value="1"/>
</dbReference>
<evidence type="ECO:0000313" key="5">
    <source>
        <dbReference type="Proteomes" id="UP000653674"/>
    </source>
</evidence>
<feature type="region of interest" description="Disordered" evidence="2">
    <location>
        <begin position="1"/>
        <end position="21"/>
    </location>
</feature>
<dbReference type="PANTHER" id="PTHR46797">
    <property type="entry name" value="HTH-TYPE TRANSCRIPTIONAL REGULATOR"/>
    <property type="match status" value="1"/>
</dbReference>
<dbReference type="EMBL" id="BONU01000021">
    <property type="protein sequence ID" value="GIG74673.1"/>
    <property type="molecule type" value="Genomic_DNA"/>
</dbReference>
<keyword evidence="5" id="KW-1185">Reference proteome</keyword>
<feature type="domain" description="HTH cro/C1-type" evidence="3">
    <location>
        <begin position="26"/>
        <end position="80"/>
    </location>
</feature>
<evidence type="ECO:0000259" key="3">
    <source>
        <dbReference type="PROSITE" id="PS50943"/>
    </source>
</evidence>
<evidence type="ECO:0000256" key="2">
    <source>
        <dbReference type="SAM" id="MobiDB-lite"/>
    </source>
</evidence>
<accession>A0A8J3PN96</accession>
<sequence length="199" mass="21618">MFTDSPSSATTAALPDGGEKSIGSRLRRRRLALRLTLKEVAAQADVAESFLSQLERGVHSGSVRTLQKISAALGLQVGALFQEGDRREPAVIRFHDSVGFTFGINVHKRALTGHHFDHLQAFLGEFDAYGSTGVEPYSHGDSEEIVLVIQGEVDLQVGSQTYRLGPLDSITYHSNEAHRIAEAAGDRAVVFWAMSPPSF</sequence>
<dbReference type="RefSeq" id="WP_168078356.1">
    <property type="nucleotide sequence ID" value="NZ_BAAAQJ010000021.1"/>
</dbReference>
<reference evidence="4" key="1">
    <citation type="submission" date="2021-01" db="EMBL/GenBank/DDBJ databases">
        <title>Whole genome shotgun sequence of Planosporangium flavigriseum NBRC 105377.</title>
        <authorList>
            <person name="Komaki H."/>
            <person name="Tamura T."/>
        </authorList>
    </citation>
    <scope>NUCLEOTIDE SEQUENCE</scope>
    <source>
        <strain evidence="4">NBRC 105377</strain>
    </source>
</reference>
<dbReference type="AlphaFoldDB" id="A0A8J3PN96"/>
<dbReference type="InterPro" id="IPR050807">
    <property type="entry name" value="TransReg_Diox_bact_type"/>
</dbReference>
<dbReference type="CDD" id="cd02209">
    <property type="entry name" value="cupin_XRE_C"/>
    <property type="match status" value="1"/>
</dbReference>
<name>A0A8J3PN96_9ACTN</name>
<dbReference type="InterPro" id="IPR014710">
    <property type="entry name" value="RmlC-like_jellyroll"/>
</dbReference>
<dbReference type="GO" id="GO:0005829">
    <property type="term" value="C:cytosol"/>
    <property type="evidence" value="ECO:0007669"/>
    <property type="project" value="TreeGrafter"/>
</dbReference>
<gene>
    <name evidence="4" type="ORF">Pfl04_30770</name>
</gene>
<dbReference type="PROSITE" id="PS50943">
    <property type="entry name" value="HTH_CROC1"/>
    <property type="match status" value="1"/>
</dbReference>
<dbReference type="InterPro" id="IPR013096">
    <property type="entry name" value="Cupin_2"/>
</dbReference>
<dbReference type="GO" id="GO:0003700">
    <property type="term" value="F:DNA-binding transcription factor activity"/>
    <property type="evidence" value="ECO:0007669"/>
    <property type="project" value="TreeGrafter"/>
</dbReference>
<evidence type="ECO:0000313" key="4">
    <source>
        <dbReference type="EMBL" id="GIG74673.1"/>
    </source>
</evidence>
<dbReference type="GO" id="GO:0003677">
    <property type="term" value="F:DNA binding"/>
    <property type="evidence" value="ECO:0007669"/>
    <property type="project" value="UniProtKB-KW"/>
</dbReference>
<feature type="compositionally biased region" description="Polar residues" evidence="2">
    <location>
        <begin position="1"/>
        <end position="11"/>
    </location>
</feature>
<proteinExistence type="predicted"/>
<organism evidence="4 5">
    <name type="scientific">Planosporangium flavigriseum</name>
    <dbReference type="NCBI Taxonomy" id="373681"/>
    <lineage>
        <taxon>Bacteria</taxon>
        <taxon>Bacillati</taxon>
        <taxon>Actinomycetota</taxon>
        <taxon>Actinomycetes</taxon>
        <taxon>Micromonosporales</taxon>
        <taxon>Micromonosporaceae</taxon>
        <taxon>Planosporangium</taxon>
    </lineage>
</organism>
<keyword evidence="1" id="KW-0238">DNA-binding</keyword>